<dbReference type="RefSeq" id="WP_121460496.1">
    <property type="nucleotide sequence ID" value="NZ_RBXB01000001.1"/>
</dbReference>
<gene>
    <name evidence="1" type="ORF">BCF58_0818</name>
</gene>
<protein>
    <submittedName>
        <fullName evidence="1">Uncharacterized protein</fullName>
    </submittedName>
</protein>
<keyword evidence="2" id="KW-1185">Reference proteome</keyword>
<reference evidence="1 2" key="1">
    <citation type="submission" date="2018-10" db="EMBL/GenBank/DDBJ databases">
        <title>Genomic Encyclopedia of Archaeal and Bacterial Type Strains, Phase II (KMG-II): from individual species to whole genera.</title>
        <authorList>
            <person name="Goeker M."/>
        </authorList>
    </citation>
    <scope>NUCLEOTIDE SEQUENCE [LARGE SCALE GENOMIC DNA]</scope>
    <source>
        <strain evidence="1 2">DSM 14219</strain>
    </source>
</reference>
<dbReference type="Proteomes" id="UP000272428">
    <property type="component" value="Unassembled WGS sequence"/>
</dbReference>
<name>A0A495SPJ2_9FLAO</name>
<sequence>MNWIIRSTKIVKLHTNLNEILRPVWEDLKEYDWILTDLDFISDDTIPIHFDQDTFILNTKQFEILFNSRTQIIWGIISAVPKNTELNLNLISKLSAEDMAVWENDKFLIEKSYLEIIAFDSSYTIIKFTDGKLSSKFKEYFKDQALELEKYISKN</sequence>
<dbReference type="OrthoDB" id="797474at2"/>
<dbReference type="EMBL" id="RBXB01000001">
    <property type="protein sequence ID" value="RKT01595.1"/>
    <property type="molecule type" value="Genomic_DNA"/>
</dbReference>
<accession>A0A495SPJ2</accession>
<proteinExistence type="predicted"/>
<organism evidence="1 2">
    <name type="scientific">Chryseobacterium defluvii</name>
    <dbReference type="NCBI Taxonomy" id="160396"/>
    <lineage>
        <taxon>Bacteria</taxon>
        <taxon>Pseudomonadati</taxon>
        <taxon>Bacteroidota</taxon>
        <taxon>Flavobacteriia</taxon>
        <taxon>Flavobacteriales</taxon>
        <taxon>Weeksellaceae</taxon>
        <taxon>Chryseobacterium group</taxon>
        <taxon>Chryseobacterium</taxon>
    </lineage>
</organism>
<evidence type="ECO:0000313" key="1">
    <source>
        <dbReference type="EMBL" id="RKT01595.1"/>
    </source>
</evidence>
<comment type="caution">
    <text evidence="1">The sequence shown here is derived from an EMBL/GenBank/DDBJ whole genome shotgun (WGS) entry which is preliminary data.</text>
</comment>
<evidence type="ECO:0000313" key="2">
    <source>
        <dbReference type="Proteomes" id="UP000272428"/>
    </source>
</evidence>
<dbReference type="AlphaFoldDB" id="A0A495SPJ2"/>